<gene>
    <name evidence="3" type="ORF">EJA10_05715</name>
</gene>
<evidence type="ECO:0000256" key="1">
    <source>
        <dbReference type="SAM" id="Phobius"/>
    </source>
</evidence>
<dbReference type="Pfam" id="PF00990">
    <property type="entry name" value="GGDEF"/>
    <property type="match status" value="1"/>
</dbReference>
<dbReference type="InterPro" id="IPR000160">
    <property type="entry name" value="GGDEF_dom"/>
</dbReference>
<dbReference type="EMBL" id="RSFW01000009">
    <property type="protein sequence ID" value="RSD27962.1"/>
    <property type="molecule type" value="Genomic_DNA"/>
</dbReference>
<dbReference type="InterPro" id="IPR043128">
    <property type="entry name" value="Rev_trsase/Diguanyl_cyclase"/>
</dbReference>
<protein>
    <submittedName>
        <fullName evidence="3">GGDEF domain-containing protein</fullName>
    </submittedName>
</protein>
<dbReference type="OrthoDB" id="9759607at2"/>
<dbReference type="GO" id="GO:0052621">
    <property type="term" value="F:diguanylate cyclase activity"/>
    <property type="evidence" value="ECO:0007669"/>
    <property type="project" value="TreeGrafter"/>
</dbReference>
<dbReference type="InterPro" id="IPR050469">
    <property type="entry name" value="Diguanylate_Cyclase"/>
</dbReference>
<feature type="transmembrane region" description="Helical" evidence="1">
    <location>
        <begin position="92"/>
        <end position="114"/>
    </location>
</feature>
<evidence type="ECO:0000259" key="2">
    <source>
        <dbReference type="PROSITE" id="PS50887"/>
    </source>
</evidence>
<dbReference type="AlphaFoldDB" id="A0A427TUR5"/>
<proteinExistence type="predicted"/>
<feature type="transmembrane region" description="Helical" evidence="1">
    <location>
        <begin position="126"/>
        <end position="147"/>
    </location>
</feature>
<feature type="transmembrane region" description="Helical" evidence="1">
    <location>
        <begin position="153"/>
        <end position="174"/>
    </location>
</feature>
<dbReference type="PANTHER" id="PTHR45138:SF9">
    <property type="entry name" value="DIGUANYLATE CYCLASE DGCM-RELATED"/>
    <property type="match status" value="1"/>
</dbReference>
<dbReference type="SMART" id="SM00267">
    <property type="entry name" value="GGDEF"/>
    <property type="match status" value="1"/>
</dbReference>
<keyword evidence="1" id="KW-1133">Transmembrane helix</keyword>
<keyword evidence="1" id="KW-0472">Membrane</keyword>
<reference evidence="4" key="1">
    <citation type="submission" date="2018-12" db="EMBL/GenBank/DDBJ databases">
        <title>Bacillus chawlae sp. nov., Bacillus glennii sp. nov., and Bacillus saganii sp. nov. Isolated from the Vehicle Assembly Building at Kennedy Space Center where the Viking Spacecraft were Assembled.</title>
        <authorList>
            <person name="Seuylemezian A."/>
            <person name="Vaishampayan P."/>
        </authorList>
    </citation>
    <scope>NUCLEOTIDE SEQUENCE [LARGE SCALE GENOMIC DNA]</scope>
    <source>
        <strain evidence="4">DSM 13966</strain>
    </source>
</reference>
<sequence>MHMKLSLYMDDRETEKIFSYLRWIFLLVGILVFYFPPLADRLNFTKETFPILLAIGFIYMAVTQVALIKMSAGNEYFNVLTKSGIVFDYIALMWLLALTDGVMSPLFPIAYLVVMHATIYWRTKGAILSSVSLTIGYTTIFGLQAQFDFHTTFVFIINLLFIWIIGVFGSLIVIRERKHLRQKEIFHELMFTDYLTGLYNHRHFQEQLRLMTSSKQSFLLVMGDIDHFKQINDQFGHLAGDEILRRIGGIFQELADEYDAQAFRYGGEEFAFLLPTMDEIRQIAFFDDLYARLDAERYTDEDIRITMSFGIAASRGKALPDKLLGFTDQLLYSAKAGGKNQAKFETGYTYHYSAAHEEIAASIH</sequence>
<feature type="domain" description="GGDEF" evidence="2">
    <location>
        <begin position="216"/>
        <end position="347"/>
    </location>
</feature>
<evidence type="ECO:0000313" key="3">
    <source>
        <dbReference type="EMBL" id="RSD27962.1"/>
    </source>
</evidence>
<accession>A0A427TUR5</accession>
<dbReference type="PANTHER" id="PTHR45138">
    <property type="entry name" value="REGULATORY COMPONENTS OF SENSORY TRANSDUCTION SYSTEM"/>
    <property type="match status" value="1"/>
</dbReference>
<dbReference type="PROSITE" id="PS50887">
    <property type="entry name" value="GGDEF"/>
    <property type="match status" value="1"/>
</dbReference>
<dbReference type="FunFam" id="3.30.70.270:FF:000001">
    <property type="entry name" value="Diguanylate cyclase domain protein"/>
    <property type="match status" value="1"/>
</dbReference>
<feature type="transmembrane region" description="Helical" evidence="1">
    <location>
        <begin position="20"/>
        <end position="39"/>
    </location>
</feature>
<dbReference type="NCBIfam" id="TIGR00254">
    <property type="entry name" value="GGDEF"/>
    <property type="match status" value="1"/>
</dbReference>
<organism evidence="3 4">
    <name type="scientific">Mesobacillus subterraneus</name>
    <dbReference type="NCBI Taxonomy" id="285983"/>
    <lineage>
        <taxon>Bacteria</taxon>
        <taxon>Bacillati</taxon>
        <taxon>Bacillota</taxon>
        <taxon>Bacilli</taxon>
        <taxon>Bacillales</taxon>
        <taxon>Bacillaceae</taxon>
        <taxon>Mesobacillus</taxon>
    </lineage>
</organism>
<keyword evidence="1" id="KW-0812">Transmembrane</keyword>
<name>A0A427TUR5_9BACI</name>
<evidence type="ECO:0000313" key="4">
    <source>
        <dbReference type="Proteomes" id="UP000279911"/>
    </source>
</evidence>
<feature type="transmembrane region" description="Helical" evidence="1">
    <location>
        <begin position="51"/>
        <end position="72"/>
    </location>
</feature>
<dbReference type="Proteomes" id="UP000279911">
    <property type="component" value="Unassembled WGS sequence"/>
</dbReference>
<dbReference type="SUPFAM" id="SSF55073">
    <property type="entry name" value="Nucleotide cyclase"/>
    <property type="match status" value="1"/>
</dbReference>
<dbReference type="Gene3D" id="3.30.70.270">
    <property type="match status" value="1"/>
</dbReference>
<dbReference type="CDD" id="cd01949">
    <property type="entry name" value="GGDEF"/>
    <property type="match status" value="1"/>
</dbReference>
<dbReference type="InterPro" id="IPR029787">
    <property type="entry name" value="Nucleotide_cyclase"/>
</dbReference>
<comment type="caution">
    <text evidence="3">The sequence shown here is derived from an EMBL/GenBank/DDBJ whole genome shotgun (WGS) entry which is preliminary data.</text>
</comment>